<dbReference type="InterPro" id="IPR046513">
    <property type="entry name" value="DUF6691"/>
</dbReference>
<keyword evidence="3" id="KW-1185">Reference proteome</keyword>
<keyword evidence="1" id="KW-0472">Membrane</keyword>
<gene>
    <name evidence="2" type="ORF">VVD49_17425</name>
</gene>
<feature type="transmembrane region" description="Helical" evidence="1">
    <location>
        <begin position="44"/>
        <end position="63"/>
    </location>
</feature>
<feature type="transmembrane region" description="Helical" evidence="1">
    <location>
        <begin position="119"/>
        <end position="136"/>
    </location>
</feature>
<name>A0ABU6K7E5_9RHOO</name>
<feature type="transmembrane region" description="Helical" evidence="1">
    <location>
        <begin position="84"/>
        <end position="113"/>
    </location>
</feature>
<sequence length="142" mass="15039">MIARVLAALAAGALFGLGLAAAQMTQPSKVLGFLDFAGAWDPSLLFVLGGAVTVTLVSFRFILRRKAPLFDEHFHLSTKTAIDPQLLIGSALFGIGWGISGYCPSPAIAALAAPNSETWIFLPAMLVGAGLQRWLASWRKKA</sequence>
<keyword evidence="1" id="KW-1133">Transmembrane helix</keyword>
<evidence type="ECO:0000256" key="1">
    <source>
        <dbReference type="SAM" id="Phobius"/>
    </source>
</evidence>
<organism evidence="2 3">
    <name type="scientific">Uliginosibacterium silvisoli</name>
    <dbReference type="NCBI Taxonomy" id="3114758"/>
    <lineage>
        <taxon>Bacteria</taxon>
        <taxon>Pseudomonadati</taxon>
        <taxon>Pseudomonadota</taxon>
        <taxon>Betaproteobacteria</taxon>
        <taxon>Rhodocyclales</taxon>
        <taxon>Zoogloeaceae</taxon>
        <taxon>Uliginosibacterium</taxon>
    </lineage>
</organism>
<dbReference type="RefSeq" id="WP_327600485.1">
    <property type="nucleotide sequence ID" value="NZ_JAYXHS010000003.1"/>
</dbReference>
<accession>A0ABU6K7E5</accession>
<proteinExistence type="predicted"/>
<evidence type="ECO:0000313" key="2">
    <source>
        <dbReference type="EMBL" id="MEC5387516.1"/>
    </source>
</evidence>
<dbReference type="EMBL" id="JAYXHS010000003">
    <property type="protein sequence ID" value="MEC5387516.1"/>
    <property type="molecule type" value="Genomic_DNA"/>
</dbReference>
<keyword evidence="1" id="KW-0812">Transmembrane</keyword>
<protein>
    <submittedName>
        <fullName evidence="2">YeeE/YedE family protein</fullName>
    </submittedName>
</protein>
<comment type="caution">
    <text evidence="2">The sequence shown here is derived from an EMBL/GenBank/DDBJ whole genome shotgun (WGS) entry which is preliminary data.</text>
</comment>
<evidence type="ECO:0000313" key="3">
    <source>
        <dbReference type="Proteomes" id="UP001331561"/>
    </source>
</evidence>
<dbReference type="Pfam" id="PF20398">
    <property type="entry name" value="DUF6691"/>
    <property type="match status" value="1"/>
</dbReference>
<dbReference type="Proteomes" id="UP001331561">
    <property type="component" value="Unassembled WGS sequence"/>
</dbReference>
<reference evidence="2 3" key="1">
    <citation type="submission" date="2024-01" db="EMBL/GenBank/DDBJ databases">
        <title>Uliginosibacterium soil sp. nov.</title>
        <authorList>
            <person name="Lv Y."/>
        </authorList>
    </citation>
    <scope>NUCLEOTIDE SEQUENCE [LARGE SCALE GENOMIC DNA]</scope>
    <source>
        <strain evidence="2 3">H3</strain>
    </source>
</reference>